<sequence length="115" mass="12449">MRRRTMTFRPTLGALAAIRPDLGSEQIKVPTGGERRKMTMILIGRPLAPALLDPEWVRPSQPVECSQTSWIVARSRGHTAVSTCSSMHYLACSGIPLGIDAISSTLGNFLEQAGT</sequence>
<reference evidence="2" key="1">
    <citation type="submission" date="2016-07" db="EMBL/GenBank/DDBJ databases">
        <title>Sequence Frankia sp. strain CcI1.17.</title>
        <authorList>
            <person name="Ghodhbane-Gtari F."/>
            <person name="Swanson E."/>
            <person name="Gueddou A."/>
            <person name="Morris K."/>
            <person name="Hezbri K."/>
            <person name="Ktari A."/>
            <person name="Nouioui I."/>
            <person name="Abebe-Akele F."/>
            <person name="Simpson S."/>
            <person name="Thomas K."/>
            <person name="Gtari M."/>
            <person name="Tisa L.S."/>
            <person name="Hurst S."/>
        </authorList>
    </citation>
    <scope>NUCLEOTIDE SEQUENCE [LARGE SCALE GENOMIC DNA]</scope>
    <source>
        <strain evidence="2">Cc1.17</strain>
    </source>
</reference>
<keyword evidence="2" id="KW-1185">Reference proteome</keyword>
<dbReference type="EMBL" id="MBLM01000130">
    <property type="protein sequence ID" value="OHV33706.1"/>
    <property type="molecule type" value="Genomic_DNA"/>
</dbReference>
<comment type="caution">
    <text evidence="1">The sequence shown here is derived from an EMBL/GenBank/DDBJ whole genome shotgun (WGS) entry which is preliminary data.</text>
</comment>
<name>A0A1S1QJC4_9ACTN</name>
<dbReference type="Proteomes" id="UP000179627">
    <property type="component" value="Unassembled WGS sequence"/>
</dbReference>
<evidence type="ECO:0000313" key="2">
    <source>
        <dbReference type="Proteomes" id="UP000179627"/>
    </source>
</evidence>
<evidence type="ECO:0000313" key="1">
    <source>
        <dbReference type="EMBL" id="OHV33706.1"/>
    </source>
</evidence>
<accession>A0A1S1QJC4</accession>
<dbReference type="AlphaFoldDB" id="A0A1S1QJC4"/>
<protein>
    <submittedName>
        <fullName evidence="1">Uncharacterized protein</fullName>
    </submittedName>
</protein>
<gene>
    <name evidence="1" type="ORF">CC117_04815</name>
</gene>
<proteinExistence type="predicted"/>
<organism evidence="1 2">
    <name type="scientific">Parafrankia colletiae</name>
    <dbReference type="NCBI Taxonomy" id="573497"/>
    <lineage>
        <taxon>Bacteria</taxon>
        <taxon>Bacillati</taxon>
        <taxon>Actinomycetota</taxon>
        <taxon>Actinomycetes</taxon>
        <taxon>Frankiales</taxon>
        <taxon>Frankiaceae</taxon>
        <taxon>Parafrankia</taxon>
    </lineage>
</organism>